<dbReference type="InterPro" id="IPR013783">
    <property type="entry name" value="Ig-like_fold"/>
</dbReference>
<dbReference type="EMBL" id="ANAH02000009">
    <property type="protein sequence ID" value="EPX61842.1"/>
    <property type="molecule type" value="Genomic_DNA"/>
</dbReference>
<sequence>MKASLGALSMMALLGCQTPEPSAAGASEAANPLVTGPDFVVTELNAPSSVLPGDAFEVAATVCNQGGQGGSTQAALFLSADTVFSPQTDLPGGQLYLPYLAPGQCSRQTTRMSAQVPTNGVWYVGARLDSLGDENPGNNTRFSAPVGIGFKADFVVTSVKGPASVEPGQPLTARVTVCNQGTRSESTQVALLLSEDADIRLPSPSSSTKDSFVGEAPVPWLAPGQCSTVSISGNIYPPPTNTPNVRAFHLGAVVDPSQSIPEFVEDNAHPGYLLGVGKAPDFVITSVTGPTSLEHGQPLTARVTVCNQGTRIYDSRVALLLSEDEHLRLPSPSAPPEDQVVGSTPVPPLAPGQCTTVSISGNAYPPPPSTPDVRAFHLGAVVDPNYFPEELRTDNNTHPGYVLGVGSAPDFVISSVTGPASVDHGQPLTARVTVCNQGTRPSGNHVFLVLSADENIRLPSSSAPPEDQPVGDAPVPPLAPGQCATVSISSSSIYPPPSSTPDVRAFHLGAVLDPNDPSELRTDNNTHPGYVLGVGSAPDFVISSVKGPASVEHGQPLTAQVTVCNQGTRTRDTSVALVLSEDEHFLVPPPSGPPEDAFVGGTQVPPLAPGQCTTVSISGNIYPPPPSTPDVRAFHLGAMLNPNDPSELRTDNNTHPGYVLGVGYAPDFVISSVKGPASVDYGQPLSAQVTVCNQGTRARDTRVLLLLSQDEHLRLPSPSTPPEDQVVGDAPVPPLAPGQCATVPISSSSIYPPPPSTPDVRAFHLGAVVDPYYAPEELRTDNNTHPGYVLGVGYAPDFVISSVKGPASVEQGQPLSAQVTVCNQGTRIRDTRVFLLLSQDEHIRLPSPSMPPEDQVVGDAPVPPLAPGQCATVPISSSSIYPPPMSPPDVRAFHLGAVVDPYYAPEELRTDNNTHPGYVLGMGSAPDFVISSVKGPASVDHGQPLTAQVTVCNQGTRARGTRVFLLLSQDEHLRLPSPPMPPEDQIVNDAPVPPLAPGQCTTVPISSSSIYPPPTNTPDVRAFHLGAVLDPYYAPEELRTDNNTHPGYVLGVGYEADFVISSVKGPTSVDFGQPLTAQVTVCNQGTRTASTQVMLLLSQDEHLRLPSSSAPPEDAFVGGTSVPSLAPGQCTTVSISASSIHPPPSSPPDVRAFHLGAVLDPSVSPNELRTDNNTHPGYVLGVGYAPDFVITSVKGPASVEHGQPLSAQVTVCNQGTRRESTQVMLVLSQDEHLRLPSPSAPPEDQVVGGTPVSALAPNQCATVSISTSNIYPPPMSPPDARTFHLGAVVDPYYAPEELRTDNNTHPGYVLGVGYEADFVITSVQGPASVEHGQPLSAQVTVCNQGTSRHDSRVFLLLSEDENIRLPSYPGPLEDQVVGDAPVPPLAPNQCATVSISASSVYPPPMSPPGTRTFHLGAVMDPNHVPEEFRTDNNTHPGYLLSVGQDADFVITSVESPVFVRSGQSLTTQVNVCNQGTLAASTRVSVLLSTDATLHLPSPPAPLTDVIVGEAQTGLLQPGWCETVSITGNASPPPSSNPDTQGLAYVGAAVNVDQMNPELRVDNNTLLGGWLYIAP</sequence>
<organism evidence="2 3">
    <name type="scientific">Cystobacter fuscus (strain ATCC 25194 / DSM 2262 / NBRC 100088 / M29)</name>
    <dbReference type="NCBI Taxonomy" id="1242864"/>
    <lineage>
        <taxon>Bacteria</taxon>
        <taxon>Pseudomonadati</taxon>
        <taxon>Myxococcota</taxon>
        <taxon>Myxococcia</taxon>
        <taxon>Myxococcales</taxon>
        <taxon>Cystobacterineae</taxon>
        <taxon>Archangiaceae</taxon>
        <taxon>Cystobacter</taxon>
    </lineage>
</organism>
<keyword evidence="3" id="KW-1185">Reference proteome</keyword>
<feature type="domain" description="CARDB" evidence="1">
    <location>
        <begin position="152"/>
        <end position="267"/>
    </location>
</feature>
<dbReference type="eggNOG" id="COG1572">
    <property type="taxonomic scope" value="Bacteria"/>
</dbReference>
<evidence type="ECO:0000313" key="3">
    <source>
        <dbReference type="Proteomes" id="UP000011682"/>
    </source>
</evidence>
<dbReference type="InterPro" id="IPR011635">
    <property type="entry name" value="CARDB"/>
</dbReference>
<feature type="domain" description="CARDB" evidence="1">
    <location>
        <begin position="279"/>
        <end position="397"/>
    </location>
</feature>
<reference evidence="2" key="1">
    <citation type="submission" date="2013-05" db="EMBL/GenBank/DDBJ databases">
        <title>Genome assembly of Cystobacter fuscus DSM 2262.</title>
        <authorList>
            <person name="Sharma G."/>
            <person name="Khatri I."/>
            <person name="Kaur C."/>
            <person name="Mayilraj S."/>
            <person name="Subramanian S."/>
        </authorList>
    </citation>
    <scope>NUCLEOTIDE SEQUENCE [LARGE SCALE GENOMIC DNA]</scope>
    <source>
        <strain evidence="2">DSM 2262</strain>
    </source>
</reference>
<feature type="domain" description="CARDB" evidence="1">
    <location>
        <begin position="408"/>
        <end position="525"/>
    </location>
</feature>
<comment type="caution">
    <text evidence="2">The sequence shown here is derived from an EMBL/GenBank/DDBJ whole genome shotgun (WGS) entry which is preliminary data.</text>
</comment>
<proteinExistence type="predicted"/>
<dbReference type="PROSITE" id="PS51257">
    <property type="entry name" value="PROKAR_LIPOPROTEIN"/>
    <property type="match status" value="1"/>
</dbReference>
<evidence type="ECO:0000313" key="2">
    <source>
        <dbReference type="EMBL" id="EPX61842.1"/>
    </source>
</evidence>
<name>S9PHE3_CYSF2</name>
<gene>
    <name evidence="2" type="ORF">D187_010461</name>
</gene>
<accession>S9PHE3</accession>
<dbReference type="Pfam" id="PF07705">
    <property type="entry name" value="CARDB"/>
    <property type="match status" value="3"/>
</dbReference>
<protein>
    <recommendedName>
        <fullName evidence="1">CARDB domain-containing protein</fullName>
    </recommendedName>
</protein>
<dbReference type="Gene3D" id="2.60.40.10">
    <property type="entry name" value="Immunoglobulins"/>
    <property type="match status" value="12"/>
</dbReference>
<dbReference type="Proteomes" id="UP000011682">
    <property type="component" value="Unassembled WGS sequence"/>
</dbReference>
<evidence type="ECO:0000259" key="1">
    <source>
        <dbReference type="Pfam" id="PF07705"/>
    </source>
</evidence>